<protein>
    <recommendedName>
        <fullName evidence="1">DNA (cytosine-5-)-methyltransferase</fullName>
        <ecNumber evidence="1">2.1.1.37</ecNumber>
    </recommendedName>
</protein>
<evidence type="ECO:0000256" key="3">
    <source>
        <dbReference type="ARBA" id="ARBA00022679"/>
    </source>
</evidence>
<dbReference type="InterPro" id="IPR001525">
    <property type="entry name" value="C5_MeTfrase"/>
</dbReference>
<keyword evidence="2 6" id="KW-0489">Methyltransferase</keyword>
<dbReference type="GO" id="GO:0032259">
    <property type="term" value="P:methylation"/>
    <property type="evidence" value="ECO:0007669"/>
    <property type="project" value="UniProtKB-KW"/>
</dbReference>
<evidence type="ECO:0000256" key="2">
    <source>
        <dbReference type="ARBA" id="ARBA00022603"/>
    </source>
</evidence>
<dbReference type="GO" id="GO:0003886">
    <property type="term" value="F:DNA (cytosine-5-)-methyltransferase activity"/>
    <property type="evidence" value="ECO:0007669"/>
    <property type="project" value="UniProtKB-EC"/>
</dbReference>
<dbReference type="PROSITE" id="PS51679">
    <property type="entry name" value="SAM_MT_C5"/>
    <property type="match status" value="1"/>
</dbReference>
<evidence type="ECO:0000256" key="7">
    <source>
        <dbReference type="RuleBase" id="RU000416"/>
    </source>
</evidence>
<feature type="active site" evidence="6">
    <location>
        <position position="83"/>
    </location>
</feature>
<dbReference type="PANTHER" id="PTHR10629">
    <property type="entry name" value="CYTOSINE-SPECIFIC METHYLTRANSFERASE"/>
    <property type="match status" value="1"/>
</dbReference>
<comment type="caution">
    <text evidence="8">The sequence shown here is derived from an EMBL/GenBank/DDBJ whole genome shotgun (WGS) entry which is preliminary data.</text>
</comment>
<evidence type="ECO:0000313" key="8">
    <source>
        <dbReference type="EMBL" id="MBW4548304.1"/>
    </source>
</evidence>
<name>A0A951PSX0_9CYAN</name>
<keyword evidence="3 6" id="KW-0808">Transferase</keyword>
<keyword evidence="4 6" id="KW-0949">S-adenosyl-L-methionine</keyword>
<dbReference type="AlphaFoldDB" id="A0A951PSX0"/>
<dbReference type="NCBIfam" id="TIGR00675">
    <property type="entry name" value="dcm"/>
    <property type="match status" value="1"/>
</dbReference>
<dbReference type="EC" id="2.1.1.37" evidence="1"/>
<evidence type="ECO:0000256" key="5">
    <source>
        <dbReference type="ARBA" id="ARBA00022747"/>
    </source>
</evidence>
<dbReference type="EMBL" id="JAHHIF010000058">
    <property type="protein sequence ID" value="MBW4548304.1"/>
    <property type="molecule type" value="Genomic_DNA"/>
</dbReference>
<dbReference type="PRINTS" id="PR00105">
    <property type="entry name" value="C5METTRFRASE"/>
</dbReference>
<evidence type="ECO:0000256" key="1">
    <source>
        <dbReference type="ARBA" id="ARBA00011975"/>
    </source>
</evidence>
<dbReference type="Gene3D" id="3.40.50.150">
    <property type="entry name" value="Vaccinia Virus protein VP39"/>
    <property type="match status" value="1"/>
</dbReference>
<comment type="similarity">
    <text evidence="6 7">Belongs to the class I-like SAM-binding methyltransferase superfamily. C5-methyltransferase family.</text>
</comment>
<proteinExistence type="inferred from homology"/>
<reference evidence="8" key="1">
    <citation type="submission" date="2021-05" db="EMBL/GenBank/DDBJ databases">
        <authorList>
            <person name="Pietrasiak N."/>
            <person name="Ward R."/>
            <person name="Stajich J.E."/>
            <person name="Kurbessoian T."/>
        </authorList>
    </citation>
    <scope>NUCLEOTIDE SEQUENCE</scope>
    <source>
        <strain evidence="8">CPER-KK1</strain>
    </source>
</reference>
<evidence type="ECO:0000256" key="4">
    <source>
        <dbReference type="ARBA" id="ARBA00022691"/>
    </source>
</evidence>
<dbReference type="Pfam" id="PF00145">
    <property type="entry name" value="DNA_methylase"/>
    <property type="match status" value="1"/>
</dbReference>
<reference evidence="8" key="2">
    <citation type="journal article" date="2022" name="Microbiol. Resour. Announc.">
        <title>Metagenome Sequencing to Explore Phylogenomics of Terrestrial Cyanobacteria.</title>
        <authorList>
            <person name="Ward R.D."/>
            <person name="Stajich J.E."/>
            <person name="Johansen J.R."/>
            <person name="Huntemann M."/>
            <person name="Clum A."/>
            <person name="Foster B."/>
            <person name="Foster B."/>
            <person name="Roux S."/>
            <person name="Palaniappan K."/>
            <person name="Varghese N."/>
            <person name="Mukherjee S."/>
            <person name="Reddy T.B.K."/>
            <person name="Daum C."/>
            <person name="Copeland A."/>
            <person name="Chen I.A."/>
            <person name="Ivanova N.N."/>
            <person name="Kyrpides N.C."/>
            <person name="Shapiro N."/>
            <person name="Eloe-Fadrosh E.A."/>
            <person name="Pietrasiak N."/>
        </authorList>
    </citation>
    <scope>NUCLEOTIDE SEQUENCE</scope>
    <source>
        <strain evidence="8">CPER-KK1</strain>
    </source>
</reference>
<dbReference type="InterPro" id="IPR029063">
    <property type="entry name" value="SAM-dependent_MTases_sf"/>
</dbReference>
<accession>A0A951PSX0</accession>
<sequence length="389" mass="43901">MVYTVIDLFAGAGGLTTGFHLAGFQTICAIDRNEKALATFKHNYPQTQLVLEKDICKVNPMELRLALQLKREELTVLVGGPPCQGFSRNIPAECRYLEDPQNQLYKTFLNFVREFRPLYVVMENVPEILKAYNGAVREEITIQLEKMGYGVTSASLNAANYGVPQTRARAFFVGCLNSTAPTLPEHTHHGDIQSLKPNQRSIQLNLLQPVDSPIVTVRDAIGDLPVLEAGQEYTAQTYLFEPQNNYQRLLRSGSNKLVNHIARELSPIQMSRARALKEGQDARDLPPELAPKKHYSGAYGRLYWDKPARTITKWVFHPGSGRFFHPIENRTITIREAARLHSYPDNFHFLGSYTEMAAQIGESVPPLLAKVIAECILQRCHRHHQVVLN</sequence>
<dbReference type="GO" id="GO:0009307">
    <property type="term" value="P:DNA restriction-modification system"/>
    <property type="evidence" value="ECO:0007669"/>
    <property type="project" value="UniProtKB-KW"/>
</dbReference>
<evidence type="ECO:0000313" key="9">
    <source>
        <dbReference type="Proteomes" id="UP000753908"/>
    </source>
</evidence>
<dbReference type="InterPro" id="IPR050390">
    <property type="entry name" value="C5-Methyltransferase"/>
</dbReference>
<dbReference type="Gene3D" id="3.90.120.10">
    <property type="entry name" value="DNA Methylase, subunit A, domain 2"/>
    <property type="match status" value="1"/>
</dbReference>
<dbReference type="GO" id="GO:0044027">
    <property type="term" value="P:negative regulation of gene expression via chromosomal CpG island methylation"/>
    <property type="evidence" value="ECO:0007669"/>
    <property type="project" value="TreeGrafter"/>
</dbReference>
<gene>
    <name evidence="8" type="ORF">KME25_28270</name>
</gene>
<evidence type="ECO:0000256" key="6">
    <source>
        <dbReference type="PROSITE-ProRule" id="PRU01016"/>
    </source>
</evidence>
<dbReference type="PANTHER" id="PTHR10629:SF52">
    <property type="entry name" value="DNA (CYTOSINE-5)-METHYLTRANSFERASE 1"/>
    <property type="match status" value="1"/>
</dbReference>
<organism evidence="8 9">
    <name type="scientific">Symplocastrum torsivum CPER-KK1</name>
    <dbReference type="NCBI Taxonomy" id="450513"/>
    <lineage>
        <taxon>Bacteria</taxon>
        <taxon>Bacillati</taxon>
        <taxon>Cyanobacteriota</taxon>
        <taxon>Cyanophyceae</taxon>
        <taxon>Oscillatoriophycideae</taxon>
        <taxon>Oscillatoriales</taxon>
        <taxon>Microcoleaceae</taxon>
        <taxon>Symplocastrum</taxon>
    </lineage>
</organism>
<dbReference type="GO" id="GO:0003677">
    <property type="term" value="F:DNA binding"/>
    <property type="evidence" value="ECO:0007669"/>
    <property type="project" value="TreeGrafter"/>
</dbReference>
<keyword evidence="5" id="KW-0680">Restriction system</keyword>
<dbReference type="SUPFAM" id="SSF53335">
    <property type="entry name" value="S-adenosyl-L-methionine-dependent methyltransferases"/>
    <property type="match status" value="1"/>
</dbReference>
<dbReference type="Proteomes" id="UP000753908">
    <property type="component" value="Unassembled WGS sequence"/>
</dbReference>